<dbReference type="InterPro" id="IPR036397">
    <property type="entry name" value="RNaseH_sf"/>
</dbReference>
<protein>
    <recommendedName>
        <fullName evidence="2">RNase H type-1 domain-containing protein</fullName>
    </recommendedName>
</protein>
<evidence type="ECO:0000313" key="4">
    <source>
        <dbReference type="EnsemblPlants" id="Pp3c2_18530V3.1"/>
    </source>
</evidence>
<dbReference type="OrthoDB" id="1698855at2759"/>
<sequence length="379" mass="41804">MESHHCSKSRIPQAPWVLYFDGASRKPSAHGGLGVVIKNSKGQVVEEVREFLGGGISSGLAKYKALLAGLKKANSLQVKHLLVKGNSQLLINQVVGRWTIKDTHLRDHLKKVWAISKEFDSLLMEFISKDQNTHAGRIANEAIDKDLQIQEVMTEYFNRGMSNWPVAQFREPVLISPPSRVSTTLSTINPRPVSPDSQSDFDMKKDSPIAGSRPLSLFLQTLITRRKAHANSLQARVKSRLDDIQTSNSNVTRIIKNFSHKLKSDGFWNQDPDRLSIYDESSSTESEGQGCFETFTPEATGPVPSASAMVTSDENNESDEGEDVDSDFSKLSLDSPPLQCTTSSSRIADAVAADLCAVQLSEADYDRLVSAVIDRLKKT</sequence>
<dbReference type="PANTHER" id="PTHR48475">
    <property type="entry name" value="RIBONUCLEASE H"/>
    <property type="match status" value="1"/>
</dbReference>
<dbReference type="GO" id="GO:0004523">
    <property type="term" value="F:RNA-DNA hybrid ribonuclease activity"/>
    <property type="evidence" value="ECO:0007669"/>
    <property type="project" value="InterPro"/>
</dbReference>
<dbReference type="PANTHER" id="PTHR48475:SF1">
    <property type="entry name" value="RNASE H TYPE-1 DOMAIN-CONTAINING PROTEIN"/>
    <property type="match status" value="1"/>
</dbReference>
<gene>
    <name evidence="4" type="primary">LOC112276612</name>
    <name evidence="3" type="ORF">PHYPA_002890</name>
</gene>
<dbReference type="GO" id="GO:0003676">
    <property type="term" value="F:nucleic acid binding"/>
    <property type="evidence" value="ECO:0007669"/>
    <property type="project" value="InterPro"/>
</dbReference>
<evidence type="ECO:0000259" key="2">
    <source>
        <dbReference type="Pfam" id="PF13456"/>
    </source>
</evidence>
<dbReference type="Gene3D" id="3.30.420.10">
    <property type="entry name" value="Ribonuclease H-like superfamily/Ribonuclease H"/>
    <property type="match status" value="1"/>
</dbReference>
<dbReference type="PaxDb" id="3218-PP1S281_18V6.1"/>
<accession>A0A2K1L238</accession>
<reference evidence="4" key="3">
    <citation type="submission" date="2020-12" db="UniProtKB">
        <authorList>
            <consortium name="EnsemblPlants"/>
        </authorList>
    </citation>
    <scope>IDENTIFICATION</scope>
</reference>
<dbReference type="SUPFAM" id="SSF53098">
    <property type="entry name" value="Ribonuclease H-like"/>
    <property type="match status" value="1"/>
</dbReference>
<organism evidence="3">
    <name type="scientific">Physcomitrium patens</name>
    <name type="common">Spreading-leaved earth moss</name>
    <name type="synonym">Physcomitrella patens</name>
    <dbReference type="NCBI Taxonomy" id="3218"/>
    <lineage>
        <taxon>Eukaryota</taxon>
        <taxon>Viridiplantae</taxon>
        <taxon>Streptophyta</taxon>
        <taxon>Embryophyta</taxon>
        <taxon>Bryophyta</taxon>
        <taxon>Bryophytina</taxon>
        <taxon>Bryopsida</taxon>
        <taxon>Funariidae</taxon>
        <taxon>Funariales</taxon>
        <taxon>Funariaceae</taxon>
        <taxon>Physcomitrium</taxon>
    </lineage>
</organism>
<feature type="domain" description="RNase H type-1" evidence="2">
    <location>
        <begin position="20"/>
        <end position="142"/>
    </location>
</feature>
<reference evidence="3 5" key="2">
    <citation type="journal article" date="2018" name="Plant J.">
        <title>The Physcomitrella patens chromosome-scale assembly reveals moss genome structure and evolution.</title>
        <authorList>
            <person name="Lang D."/>
            <person name="Ullrich K.K."/>
            <person name="Murat F."/>
            <person name="Fuchs J."/>
            <person name="Jenkins J."/>
            <person name="Haas F.B."/>
            <person name="Piednoel M."/>
            <person name="Gundlach H."/>
            <person name="Van Bel M."/>
            <person name="Meyberg R."/>
            <person name="Vives C."/>
            <person name="Morata J."/>
            <person name="Symeonidi A."/>
            <person name="Hiss M."/>
            <person name="Muchero W."/>
            <person name="Kamisugi Y."/>
            <person name="Saleh O."/>
            <person name="Blanc G."/>
            <person name="Decker E.L."/>
            <person name="van Gessel N."/>
            <person name="Grimwood J."/>
            <person name="Hayes R.D."/>
            <person name="Graham S.W."/>
            <person name="Gunter L.E."/>
            <person name="McDaniel S.F."/>
            <person name="Hoernstein S.N.W."/>
            <person name="Larsson A."/>
            <person name="Li F.W."/>
            <person name="Perroud P.F."/>
            <person name="Phillips J."/>
            <person name="Ranjan P."/>
            <person name="Rokshar D.S."/>
            <person name="Rothfels C.J."/>
            <person name="Schneider L."/>
            <person name="Shu S."/>
            <person name="Stevenson D.W."/>
            <person name="Thummler F."/>
            <person name="Tillich M."/>
            <person name="Villarreal Aguilar J.C."/>
            <person name="Widiez T."/>
            <person name="Wong G.K."/>
            <person name="Wymore A."/>
            <person name="Zhang Y."/>
            <person name="Zimmer A.D."/>
            <person name="Quatrano R.S."/>
            <person name="Mayer K.F.X."/>
            <person name="Goodstein D."/>
            <person name="Casacuberta J.M."/>
            <person name="Vandepoele K."/>
            <person name="Reski R."/>
            <person name="Cuming A.C."/>
            <person name="Tuskan G.A."/>
            <person name="Maumus F."/>
            <person name="Salse J."/>
            <person name="Schmutz J."/>
            <person name="Rensing S.A."/>
        </authorList>
    </citation>
    <scope>NUCLEOTIDE SEQUENCE [LARGE SCALE GENOMIC DNA]</scope>
    <source>
        <strain evidence="4 5">cv. Gransden 2004</strain>
    </source>
</reference>
<proteinExistence type="predicted"/>
<evidence type="ECO:0000256" key="1">
    <source>
        <dbReference type="SAM" id="MobiDB-lite"/>
    </source>
</evidence>
<dbReference type="Proteomes" id="UP000006727">
    <property type="component" value="Chromosome 2"/>
</dbReference>
<dbReference type="STRING" id="3218.A0A2K1L238"/>
<evidence type="ECO:0000313" key="5">
    <source>
        <dbReference type="Proteomes" id="UP000006727"/>
    </source>
</evidence>
<feature type="region of interest" description="Disordered" evidence="1">
    <location>
        <begin position="180"/>
        <end position="203"/>
    </location>
</feature>
<keyword evidence="5" id="KW-1185">Reference proteome</keyword>
<reference evidence="3 5" key="1">
    <citation type="journal article" date="2008" name="Science">
        <title>The Physcomitrella genome reveals evolutionary insights into the conquest of land by plants.</title>
        <authorList>
            <person name="Rensing S."/>
            <person name="Lang D."/>
            <person name="Zimmer A."/>
            <person name="Terry A."/>
            <person name="Salamov A."/>
            <person name="Shapiro H."/>
            <person name="Nishiyama T."/>
            <person name="Perroud P.-F."/>
            <person name="Lindquist E."/>
            <person name="Kamisugi Y."/>
            <person name="Tanahashi T."/>
            <person name="Sakakibara K."/>
            <person name="Fujita T."/>
            <person name="Oishi K."/>
            <person name="Shin-I T."/>
            <person name="Kuroki Y."/>
            <person name="Toyoda A."/>
            <person name="Suzuki Y."/>
            <person name="Hashimoto A."/>
            <person name="Yamaguchi K."/>
            <person name="Sugano A."/>
            <person name="Kohara Y."/>
            <person name="Fujiyama A."/>
            <person name="Anterola A."/>
            <person name="Aoki S."/>
            <person name="Ashton N."/>
            <person name="Barbazuk W.B."/>
            <person name="Barker E."/>
            <person name="Bennetzen J."/>
            <person name="Bezanilla M."/>
            <person name="Blankenship R."/>
            <person name="Cho S.H."/>
            <person name="Dutcher S."/>
            <person name="Estelle M."/>
            <person name="Fawcett J.A."/>
            <person name="Gundlach H."/>
            <person name="Hanada K."/>
            <person name="Heyl A."/>
            <person name="Hicks K.A."/>
            <person name="Hugh J."/>
            <person name="Lohr M."/>
            <person name="Mayer K."/>
            <person name="Melkozernov A."/>
            <person name="Murata T."/>
            <person name="Nelson D."/>
            <person name="Pils B."/>
            <person name="Prigge M."/>
            <person name="Reiss B."/>
            <person name="Renner T."/>
            <person name="Rombauts S."/>
            <person name="Rushton P."/>
            <person name="Sanderfoot A."/>
            <person name="Schween G."/>
            <person name="Shiu S.-H."/>
            <person name="Stueber K."/>
            <person name="Theodoulou F.L."/>
            <person name="Tu H."/>
            <person name="Van de Peer Y."/>
            <person name="Verrier P.J."/>
            <person name="Waters E."/>
            <person name="Wood A."/>
            <person name="Yang L."/>
            <person name="Cove D."/>
            <person name="Cuming A."/>
            <person name="Hasebe M."/>
            <person name="Lucas S."/>
            <person name="Mishler D.B."/>
            <person name="Reski R."/>
            <person name="Grigoriev I."/>
            <person name="Quatrano R.S."/>
            <person name="Boore J.L."/>
        </authorList>
    </citation>
    <scope>NUCLEOTIDE SEQUENCE [LARGE SCALE GENOMIC DNA]</scope>
    <source>
        <strain evidence="4 5">cv. Gransden 2004</strain>
    </source>
</reference>
<dbReference type="EnsemblPlants" id="Pp3c2_18530V3.1">
    <property type="protein sequence ID" value="Pp3c2_18530V3.1"/>
    <property type="gene ID" value="Pp3c2_18530"/>
</dbReference>
<dbReference type="Gramene" id="Pp3c2_18530V3.1">
    <property type="protein sequence ID" value="Pp3c2_18530V3.1"/>
    <property type="gene ID" value="Pp3c2_18530"/>
</dbReference>
<name>A0A2K1L238_PHYPA</name>
<dbReference type="InterPro" id="IPR002156">
    <property type="entry name" value="RNaseH_domain"/>
</dbReference>
<dbReference type="Pfam" id="PF13456">
    <property type="entry name" value="RVT_3"/>
    <property type="match status" value="1"/>
</dbReference>
<dbReference type="CDD" id="cd09279">
    <property type="entry name" value="RNase_HI_like"/>
    <property type="match status" value="1"/>
</dbReference>
<dbReference type="EMBL" id="ABEU02000002">
    <property type="protein sequence ID" value="PNR60097.1"/>
    <property type="molecule type" value="Genomic_DNA"/>
</dbReference>
<evidence type="ECO:0000313" key="3">
    <source>
        <dbReference type="EMBL" id="PNR60097.1"/>
    </source>
</evidence>
<feature type="region of interest" description="Disordered" evidence="1">
    <location>
        <begin position="278"/>
        <end position="337"/>
    </location>
</feature>
<feature type="compositionally biased region" description="Polar residues" evidence="1">
    <location>
        <begin position="180"/>
        <end position="200"/>
    </location>
</feature>
<dbReference type="AlphaFoldDB" id="A0A2K1L238"/>
<feature type="compositionally biased region" description="Acidic residues" evidence="1">
    <location>
        <begin position="314"/>
        <end position="326"/>
    </location>
</feature>
<dbReference type="InterPro" id="IPR012337">
    <property type="entry name" value="RNaseH-like_sf"/>
</dbReference>